<keyword evidence="2" id="KW-1185">Reference proteome</keyword>
<dbReference type="AlphaFoldDB" id="A0A2U1F3Y9"/>
<dbReference type="Proteomes" id="UP000245639">
    <property type="component" value="Unassembled WGS sequence"/>
</dbReference>
<proteinExistence type="predicted"/>
<dbReference type="EMBL" id="QEKW01000012">
    <property type="protein sequence ID" value="PVZ06878.1"/>
    <property type="molecule type" value="Genomic_DNA"/>
</dbReference>
<reference evidence="1 2" key="1">
    <citation type="submission" date="2018-04" db="EMBL/GenBank/DDBJ databases">
        <title>Genomic Encyclopedia of Type Strains, Phase IV (KMG-IV): sequencing the most valuable type-strain genomes for metagenomic binning, comparative biology and taxonomic classification.</title>
        <authorList>
            <person name="Goeker M."/>
        </authorList>
    </citation>
    <scope>NUCLEOTIDE SEQUENCE [LARGE SCALE GENOMIC DNA]</scope>
    <source>
        <strain evidence="1 2">DSM 45771</strain>
    </source>
</reference>
<evidence type="ECO:0000313" key="2">
    <source>
        <dbReference type="Proteomes" id="UP000245639"/>
    </source>
</evidence>
<comment type="caution">
    <text evidence="1">The sequence shown here is derived from an EMBL/GenBank/DDBJ whole genome shotgun (WGS) entry which is preliminary data.</text>
</comment>
<accession>A0A2U1F3Y9</accession>
<gene>
    <name evidence="1" type="ORF">C8D89_11271</name>
</gene>
<protein>
    <submittedName>
        <fullName evidence="1">Uncharacterized protein</fullName>
    </submittedName>
</protein>
<organism evidence="1 2">
    <name type="scientific">Actinomycetospora cinnamomea</name>
    <dbReference type="NCBI Taxonomy" id="663609"/>
    <lineage>
        <taxon>Bacteria</taxon>
        <taxon>Bacillati</taxon>
        <taxon>Actinomycetota</taxon>
        <taxon>Actinomycetes</taxon>
        <taxon>Pseudonocardiales</taxon>
        <taxon>Pseudonocardiaceae</taxon>
        <taxon>Actinomycetospora</taxon>
    </lineage>
</organism>
<evidence type="ECO:0000313" key="1">
    <source>
        <dbReference type="EMBL" id="PVZ06878.1"/>
    </source>
</evidence>
<sequence>MLVLLALAVGAGGGWVARDVTEPAEAPPTLPPVVATPAPGVPCPAAADAGAAIRAQIDRAVGALRDFDPRTLQDVLDELQRQQARLEAAVAACRAVAPR</sequence>
<name>A0A2U1F3Y9_9PSEU</name>